<dbReference type="PRINTS" id="PR00457">
    <property type="entry name" value="ANPEROXIDASE"/>
</dbReference>
<feature type="chain" id="PRO_5043008562" description="Peroxidase" evidence="11">
    <location>
        <begin position="22"/>
        <end position="934"/>
    </location>
</feature>
<keyword evidence="13" id="KW-1185">Reference proteome</keyword>
<keyword evidence="3" id="KW-0560">Oxidoreductase</keyword>
<evidence type="ECO:0000256" key="3">
    <source>
        <dbReference type="ARBA" id="ARBA00022559"/>
    </source>
</evidence>
<dbReference type="PANTHER" id="PTHR11475">
    <property type="entry name" value="OXIDASE/PEROXIDASE"/>
    <property type="match status" value="1"/>
</dbReference>
<gene>
    <name evidence="12" type="ORF">V9T40_014487</name>
</gene>
<keyword evidence="2" id="KW-0964">Secreted</keyword>
<evidence type="ECO:0000256" key="9">
    <source>
        <dbReference type="SAM" id="Coils"/>
    </source>
</evidence>
<feature type="region of interest" description="Disordered" evidence="10">
    <location>
        <begin position="108"/>
        <end position="167"/>
    </location>
</feature>
<dbReference type="GO" id="GO:0046872">
    <property type="term" value="F:metal ion binding"/>
    <property type="evidence" value="ECO:0007669"/>
    <property type="project" value="UniProtKB-KW"/>
</dbReference>
<evidence type="ECO:0000313" key="13">
    <source>
        <dbReference type="Proteomes" id="UP001367676"/>
    </source>
</evidence>
<evidence type="ECO:0000313" key="12">
    <source>
        <dbReference type="EMBL" id="KAK7572015.1"/>
    </source>
</evidence>
<dbReference type="SUPFAM" id="SSF48113">
    <property type="entry name" value="Heme-dependent peroxidases"/>
    <property type="match status" value="1"/>
</dbReference>
<evidence type="ECO:0000256" key="7">
    <source>
        <dbReference type="ARBA" id="ARBA00023180"/>
    </source>
</evidence>
<dbReference type="GO" id="GO:0022412">
    <property type="term" value="P:cellular process involved in reproduction in multicellular organism"/>
    <property type="evidence" value="ECO:0007669"/>
    <property type="project" value="UniProtKB-ARBA"/>
</dbReference>
<reference evidence="12 13" key="1">
    <citation type="submission" date="2024-03" db="EMBL/GenBank/DDBJ databases">
        <title>Adaptation during the transition from Ophiocordyceps entomopathogen to insect associate is accompanied by gene loss and intensified selection.</title>
        <authorList>
            <person name="Ward C.M."/>
            <person name="Onetto C.A."/>
            <person name="Borneman A.R."/>
        </authorList>
    </citation>
    <scope>NUCLEOTIDE SEQUENCE [LARGE SCALE GENOMIC DNA]</scope>
    <source>
        <strain evidence="12">AWRI1</strain>
        <tissue evidence="12">Single Adult Female</tissue>
    </source>
</reference>
<protein>
    <recommendedName>
        <fullName evidence="14">Peroxidase</fullName>
    </recommendedName>
</protein>
<dbReference type="InterPro" id="IPR037120">
    <property type="entry name" value="Haem_peroxidase_sf_animal"/>
</dbReference>
<dbReference type="InterPro" id="IPR019791">
    <property type="entry name" value="Haem_peroxidase_animal"/>
</dbReference>
<keyword evidence="6 8" id="KW-0408">Iron</keyword>
<dbReference type="EMBL" id="JBBCAQ010000038">
    <property type="protein sequence ID" value="KAK7572015.1"/>
    <property type="molecule type" value="Genomic_DNA"/>
</dbReference>
<dbReference type="PROSITE" id="PS50292">
    <property type="entry name" value="PEROXIDASE_3"/>
    <property type="match status" value="1"/>
</dbReference>
<feature type="binding site" description="axial binding residue" evidence="8">
    <location>
        <position position="688"/>
    </location>
    <ligand>
        <name>heme b</name>
        <dbReference type="ChEBI" id="CHEBI:60344"/>
    </ligand>
    <ligandPart>
        <name>Fe</name>
        <dbReference type="ChEBI" id="CHEBI:18248"/>
    </ligandPart>
</feature>
<evidence type="ECO:0000256" key="5">
    <source>
        <dbReference type="ARBA" id="ARBA00022729"/>
    </source>
</evidence>
<name>A0AAN9T4R4_9HEMI</name>
<evidence type="ECO:0008006" key="14">
    <source>
        <dbReference type="Google" id="ProtNLM"/>
    </source>
</evidence>
<proteinExistence type="predicted"/>
<dbReference type="GO" id="GO:0004601">
    <property type="term" value="F:peroxidase activity"/>
    <property type="evidence" value="ECO:0007669"/>
    <property type="project" value="UniProtKB-KW"/>
</dbReference>
<feature type="signal peptide" evidence="11">
    <location>
        <begin position="1"/>
        <end position="21"/>
    </location>
</feature>
<evidence type="ECO:0000256" key="11">
    <source>
        <dbReference type="SAM" id="SignalP"/>
    </source>
</evidence>
<keyword evidence="5 11" id="KW-0732">Signal</keyword>
<dbReference type="Proteomes" id="UP001367676">
    <property type="component" value="Unassembled WGS sequence"/>
</dbReference>
<keyword evidence="4 8" id="KW-0349">Heme</keyword>
<evidence type="ECO:0000256" key="8">
    <source>
        <dbReference type="PIRSR" id="PIRSR619791-2"/>
    </source>
</evidence>
<dbReference type="Pfam" id="PF03098">
    <property type="entry name" value="An_peroxidase"/>
    <property type="match status" value="1"/>
</dbReference>
<dbReference type="GO" id="GO:0006979">
    <property type="term" value="P:response to oxidative stress"/>
    <property type="evidence" value="ECO:0007669"/>
    <property type="project" value="InterPro"/>
</dbReference>
<organism evidence="12 13">
    <name type="scientific">Parthenolecanium corni</name>
    <dbReference type="NCBI Taxonomy" id="536013"/>
    <lineage>
        <taxon>Eukaryota</taxon>
        <taxon>Metazoa</taxon>
        <taxon>Ecdysozoa</taxon>
        <taxon>Arthropoda</taxon>
        <taxon>Hexapoda</taxon>
        <taxon>Insecta</taxon>
        <taxon>Pterygota</taxon>
        <taxon>Neoptera</taxon>
        <taxon>Paraneoptera</taxon>
        <taxon>Hemiptera</taxon>
        <taxon>Sternorrhyncha</taxon>
        <taxon>Coccoidea</taxon>
        <taxon>Coccidae</taxon>
        <taxon>Parthenolecanium</taxon>
    </lineage>
</organism>
<dbReference type="GO" id="GO:0005576">
    <property type="term" value="C:extracellular region"/>
    <property type="evidence" value="ECO:0007669"/>
    <property type="project" value="UniProtKB-SubCell"/>
</dbReference>
<comment type="caution">
    <text evidence="12">The sequence shown here is derived from an EMBL/GenBank/DDBJ whole genome shotgun (WGS) entry which is preliminary data.</text>
</comment>
<dbReference type="GO" id="GO:0020037">
    <property type="term" value="F:heme binding"/>
    <property type="evidence" value="ECO:0007669"/>
    <property type="project" value="InterPro"/>
</dbReference>
<keyword evidence="9" id="KW-0175">Coiled coil</keyword>
<keyword evidence="8" id="KW-0479">Metal-binding</keyword>
<dbReference type="InterPro" id="IPR010255">
    <property type="entry name" value="Haem_peroxidase_sf"/>
</dbReference>
<evidence type="ECO:0000256" key="6">
    <source>
        <dbReference type="ARBA" id="ARBA00023004"/>
    </source>
</evidence>
<dbReference type="FunFam" id="1.10.640.10:FF:000003">
    <property type="entry name" value="chorion peroxidase"/>
    <property type="match status" value="1"/>
</dbReference>
<evidence type="ECO:0000256" key="2">
    <source>
        <dbReference type="ARBA" id="ARBA00022525"/>
    </source>
</evidence>
<evidence type="ECO:0000256" key="4">
    <source>
        <dbReference type="ARBA" id="ARBA00022617"/>
    </source>
</evidence>
<keyword evidence="7" id="KW-0325">Glycoprotein</keyword>
<feature type="compositionally biased region" description="Polar residues" evidence="10">
    <location>
        <begin position="113"/>
        <end position="133"/>
    </location>
</feature>
<feature type="compositionally biased region" description="Basic and acidic residues" evidence="10">
    <location>
        <begin position="150"/>
        <end position="159"/>
    </location>
</feature>
<accession>A0AAN9T4R4</accession>
<dbReference type="AlphaFoldDB" id="A0AAN9T4R4"/>
<dbReference type="PANTHER" id="PTHR11475:SF4">
    <property type="entry name" value="CHORION PEROXIDASE"/>
    <property type="match status" value="1"/>
</dbReference>
<evidence type="ECO:0000256" key="10">
    <source>
        <dbReference type="SAM" id="MobiDB-lite"/>
    </source>
</evidence>
<keyword evidence="3" id="KW-0575">Peroxidase</keyword>
<dbReference type="CDD" id="cd09823">
    <property type="entry name" value="peroxinectin_like"/>
    <property type="match status" value="1"/>
</dbReference>
<dbReference type="Gene3D" id="1.10.640.10">
    <property type="entry name" value="Haem peroxidase domain superfamily, animal type"/>
    <property type="match status" value="1"/>
</dbReference>
<sequence length="934" mass="104845">MSSIPLVCFCWLLYSGTLVSSLKKPNLFRQELFPEQLLQQQLQLKQGAIQEQLQQLQKQLQVNQQNNVAFQSLIDRQNSLLQELSNVQNDLLQLQQKLQDELGGGIRFETRNPESVNKSPPNQVPTVTRTDNLPTIGPSFGDNSLSPPHQDTHPSHQESDFSPVSTPDAVIPPNFESAQLPCVSTIGSGFCKPLVQCLAFYADIPELRKRPCTLREGEFGVCCPPFQERNVPIGPQRTGVLVAPPPPFVEIPHFTPQQIDRSVAAALEKIENRKTLVSNLLSHRILVQTNTAAAGHQRLFPTTNETLEIGEHAQKSIEASVELVNDFKLSPEQGTFALPKFSILNTVLADTCPKQAFCRAHKYRSTDGSCNNLNNQRWGAPGTALQRILAPKYGDGVNSPRSHTDDGNPLPSARLVSVFFAQTREAPAENYTLALMQWGQFVDHDLTHTPISRGQSGFGISCCRSGRVIEPSLRHPDCFAIELPRNDHIFARFGEQCMEFVRSLPAPRPECNFGPREQMNQITGFQDGSSVYASNLDVQRRLRSLQGGRLRSQNIRGKELLPANPAECSDPQRTMSCFSAGDGRVNEQVELALIHTIWLREHNRIADVLAQMHPNWSDEAVFQETRRIVIAEIQHITYNEFLPIILGAAYVDNFELRPKRSGWTQFYDPQLNPGITNVFATAAYRFGHSMIPNNLLAFGKFGNIRENLQLSKQHFAPFSLYREAAIDDFIRGFTFQNTENFDRFFAHEVTDHLFQGNLNFGLDLVALNIQRGRDHGLPPYNDWREVCGLKKAKNWGDLEESMDTESIQSLVRLYRSVQEVDLFAGGLAERPVPGALLGPTFICLVGDQFSRLRRGDRFFYEEGKQPSSFSSAQLNEIRKASLARILCDNSDNIVLMQPLAFQSPSFLNQRVPCDSPAIPKVDLRAWQNEIPAVS</sequence>
<comment type="subcellular location">
    <subcellularLocation>
        <location evidence="1">Secreted</location>
    </subcellularLocation>
</comment>
<feature type="coiled-coil region" evidence="9">
    <location>
        <begin position="39"/>
        <end position="101"/>
    </location>
</feature>
<evidence type="ECO:0000256" key="1">
    <source>
        <dbReference type="ARBA" id="ARBA00004613"/>
    </source>
</evidence>